<dbReference type="EMBL" id="FTMI01000001">
    <property type="protein sequence ID" value="SIP93440.1"/>
    <property type="molecule type" value="Genomic_DNA"/>
</dbReference>
<evidence type="ECO:0000313" key="1">
    <source>
        <dbReference type="EMBL" id="SIP93440.1"/>
    </source>
</evidence>
<proteinExistence type="predicted"/>
<keyword evidence="2" id="KW-1185">Reference proteome</keyword>
<protein>
    <recommendedName>
        <fullName evidence="3">Sensory rhodopsin transducer</fullName>
    </recommendedName>
</protein>
<dbReference type="RefSeq" id="WP_076403736.1">
    <property type="nucleotide sequence ID" value="NZ_FTMI01000001.1"/>
</dbReference>
<dbReference type="Gene3D" id="2.60.290.11">
    <property type="entry name" value="TM1070-like"/>
    <property type="match status" value="1"/>
</dbReference>
<dbReference type="Pfam" id="PF07100">
    <property type="entry name" value="ASRT"/>
    <property type="match status" value="1"/>
</dbReference>
<dbReference type="InterPro" id="IPR036698">
    <property type="entry name" value="TM1070-like_sf"/>
</dbReference>
<organism evidence="1 2">
    <name type="scientific">Cellulosimicrobium aquatile</name>
    <dbReference type="NCBI Taxonomy" id="1612203"/>
    <lineage>
        <taxon>Bacteria</taxon>
        <taxon>Bacillati</taxon>
        <taxon>Actinomycetota</taxon>
        <taxon>Actinomycetes</taxon>
        <taxon>Micrococcales</taxon>
        <taxon>Promicromonosporaceae</taxon>
        <taxon>Cellulosimicrobium</taxon>
    </lineage>
</organism>
<dbReference type="Proteomes" id="UP000186235">
    <property type="component" value="Unassembled WGS sequence"/>
</dbReference>
<evidence type="ECO:0000313" key="2">
    <source>
        <dbReference type="Proteomes" id="UP000186235"/>
    </source>
</evidence>
<dbReference type="PIRSF" id="PIRSF008711">
    <property type="entry name" value="UCP008711"/>
    <property type="match status" value="1"/>
</dbReference>
<sequence>MSAPDAPARRPRVGATCWAIGDGWIPPYGTGDDPTLASHESLCLLNAGPDDARVEIRLYFADRPPAGPYVVVVPAERVRHVTLNDLDDPEPVPRGTDYSAVVVASAPVVVQHTRLDSRQAANALFSTIAHPVDTLREDLR</sequence>
<evidence type="ECO:0008006" key="3">
    <source>
        <dbReference type="Google" id="ProtNLM"/>
    </source>
</evidence>
<accession>A0A1N6NMY8</accession>
<name>A0A1N6NMY8_9MICO</name>
<reference evidence="2" key="1">
    <citation type="submission" date="2017-01" db="EMBL/GenBank/DDBJ databases">
        <authorList>
            <person name="Varghese N."/>
            <person name="Submissions S."/>
        </authorList>
    </citation>
    <scope>NUCLEOTIDE SEQUENCE [LARGE SCALE GENOMIC DNA]</scope>
    <source>
        <strain evidence="2">3bp</strain>
    </source>
</reference>
<dbReference type="AlphaFoldDB" id="A0A1N6NMY8"/>
<gene>
    <name evidence="1" type="ORF">SAMN05518682_0600</name>
</gene>
<dbReference type="InterPro" id="IPR009794">
    <property type="entry name" value="ASRT"/>
</dbReference>
<dbReference type="SUPFAM" id="SSF89232">
    <property type="entry name" value="Hypothetical protein TM1070"/>
    <property type="match status" value="1"/>
</dbReference>